<feature type="domain" description="EamA" evidence="7">
    <location>
        <begin position="6"/>
        <end position="137"/>
    </location>
</feature>
<keyword evidence="4 6" id="KW-1133">Transmembrane helix</keyword>
<dbReference type="OrthoDB" id="5148831at2"/>
<evidence type="ECO:0000313" key="11">
    <source>
        <dbReference type="Proteomes" id="UP000184204"/>
    </source>
</evidence>
<dbReference type="PANTHER" id="PTHR22911:SF6">
    <property type="entry name" value="SOLUTE CARRIER FAMILY 35 MEMBER G1"/>
    <property type="match status" value="1"/>
</dbReference>
<feature type="transmembrane region" description="Helical" evidence="6">
    <location>
        <begin position="121"/>
        <end position="142"/>
    </location>
</feature>
<keyword evidence="5 6" id="KW-0472">Membrane</keyword>
<evidence type="ECO:0000256" key="4">
    <source>
        <dbReference type="ARBA" id="ARBA00022989"/>
    </source>
</evidence>
<organism evidence="9 11">
    <name type="scientific">Anaerotignum propionicum DSM 1682</name>
    <dbReference type="NCBI Taxonomy" id="991789"/>
    <lineage>
        <taxon>Bacteria</taxon>
        <taxon>Bacillati</taxon>
        <taxon>Bacillota</taxon>
        <taxon>Clostridia</taxon>
        <taxon>Lachnospirales</taxon>
        <taxon>Anaerotignaceae</taxon>
        <taxon>Anaerotignum</taxon>
    </lineage>
</organism>
<name>A0A120MKG0_ANAPI</name>
<dbReference type="InterPro" id="IPR037185">
    <property type="entry name" value="EmrE-like"/>
</dbReference>
<evidence type="ECO:0000256" key="2">
    <source>
        <dbReference type="ARBA" id="ARBA00007362"/>
    </source>
</evidence>
<reference evidence="10" key="2">
    <citation type="submission" date="2016-01" db="EMBL/GenBank/DDBJ databases">
        <authorList>
            <person name="Poehlein A."/>
            <person name="Schlien K."/>
            <person name="Gottschalk G."/>
            <person name="Buckel W."/>
            <person name="Daniel R."/>
        </authorList>
    </citation>
    <scope>NUCLEOTIDE SEQUENCE [LARGE SCALE GENOMIC DNA]</scope>
    <source>
        <strain evidence="10">X2</strain>
    </source>
</reference>
<dbReference type="PANTHER" id="PTHR22911">
    <property type="entry name" value="ACYL-MALONYL CONDENSING ENZYME-RELATED"/>
    <property type="match status" value="1"/>
</dbReference>
<feature type="domain" description="EamA" evidence="7">
    <location>
        <begin position="156"/>
        <end position="284"/>
    </location>
</feature>
<dbReference type="Proteomes" id="UP000184204">
    <property type="component" value="Unassembled WGS sequence"/>
</dbReference>
<comment type="subcellular location">
    <subcellularLocation>
        <location evidence="1">Membrane</location>
        <topology evidence="1">Multi-pass membrane protein</topology>
    </subcellularLocation>
</comment>
<feature type="transmembrane region" description="Helical" evidence="6">
    <location>
        <begin position="69"/>
        <end position="86"/>
    </location>
</feature>
<keyword evidence="3 6" id="KW-0812">Transmembrane</keyword>
<reference evidence="8 10" key="1">
    <citation type="journal article" date="2016" name="Genome Announc.">
        <title>Complete Genome Sequence of the Amino Acid-Fermenting Clostridium propionicum X2 (DSM 1682).</title>
        <authorList>
            <person name="Poehlein A."/>
            <person name="Schlien K."/>
            <person name="Chowdhury N.P."/>
            <person name="Gottschalk G."/>
            <person name="Buckel W."/>
            <person name="Daniel R."/>
        </authorList>
    </citation>
    <scope>NUCLEOTIDE SEQUENCE [LARGE SCALE GENOMIC DNA]</scope>
    <source>
        <strain evidence="8 10">X2</strain>
    </source>
</reference>
<comment type="similarity">
    <text evidence="2">Belongs to the EamA transporter family.</text>
</comment>
<evidence type="ECO:0000256" key="3">
    <source>
        <dbReference type="ARBA" id="ARBA00022692"/>
    </source>
</evidence>
<dbReference type="RefSeq" id="WP_066052524.1">
    <property type="nucleotide sequence ID" value="NZ_CP014223.1"/>
</dbReference>
<protein>
    <submittedName>
        <fullName evidence="8">Aromatic amino acid exporter</fullName>
    </submittedName>
    <submittedName>
        <fullName evidence="9">Permease of the drug/metabolite transporter (DMT) superfamily</fullName>
    </submittedName>
</protein>
<feature type="transmembrane region" description="Helical" evidence="6">
    <location>
        <begin position="7"/>
        <end position="25"/>
    </location>
</feature>
<dbReference type="Proteomes" id="UP000068026">
    <property type="component" value="Chromosome"/>
</dbReference>
<evidence type="ECO:0000313" key="10">
    <source>
        <dbReference type="Proteomes" id="UP000068026"/>
    </source>
</evidence>
<evidence type="ECO:0000313" key="8">
    <source>
        <dbReference type="EMBL" id="AMJ42156.1"/>
    </source>
</evidence>
<gene>
    <name evidence="8" type="ORF">CPRO_26080</name>
    <name evidence="9" type="ORF">SAMN02745151_00975</name>
</gene>
<dbReference type="AlphaFoldDB" id="A0A120MKG0"/>
<dbReference type="GO" id="GO:0016020">
    <property type="term" value="C:membrane"/>
    <property type="evidence" value="ECO:0007669"/>
    <property type="project" value="UniProtKB-SubCell"/>
</dbReference>
<accession>A0A120MKG0</accession>
<dbReference type="EMBL" id="CP014223">
    <property type="protein sequence ID" value="AMJ42156.1"/>
    <property type="molecule type" value="Genomic_DNA"/>
</dbReference>
<feature type="transmembrane region" description="Helical" evidence="6">
    <location>
        <begin position="154"/>
        <end position="173"/>
    </location>
</feature>
<evidence type="ECO:0000259" key="7">
    <source>
        <dbReference type="Pfam" id="PF00892"/>
    </source>
</evidence>
<evidence type="ECO:0000313" key="9">
    <source>
        <dbReference type="EMBL" id="SHE52705.1"/>
    </source>
</evidence>
<evidence type="ECO:0000256" key="5">
    <source>
        <dbReference type="ARBA" id="ARBA00023136"/>
    </source>
</evidence>
<dbReference type="InterPro" id="IPR000620">
    <property type="entry name" value="EamA_dom"/>
</dbReference>
<feature type="transmembrane region" description="Helical" evidence="6">
    <location>
        <begin position="37"/>
        <end position="53"/>
    </location>
</feature>
<reference evidence="11" key="3">
    <citation type="submission" date="2016-11" db="EMBL/GenBank/DDBJ databases">
        <authorList>
            <person name="Jaros S."/>
            <person name="Januszkiewicz K."/>
            <person name="Wedrychowicz H."/>
        </authorList>
    </citation>
    <scope>NUCLEOTIDE SEQUENCE [LARGE SCALE GENOMIC DNA]</scope>
    <source>
        <strain evidence="11">DSM 1682</strain>
    </source>
</reference>
<dbReference type="SUPFAM" id="SSF103481">
    <property type="entry name" value="Multidrug resistance efflux transporter EmrE"/>
    <property type="match status" value="2"/>
</dbReference>
<evidence type="ECO:0000256" key="1">
    <source>
        <dbReference type="ARBA" id="ARBA00004141"/>
    </source>
</evidence>
<feature type="transmembrane region" description="Helical" evidence="6">
    <location>
        <begin position="271"/>
        <end position="288"/>
    </location>
</feature>
<feature type="transmembrane region" description="Helical" evidence="6">
    <location>
        <begin position="98"/>
        <end position="114"/>
    </location>
</feature>
<reference evidence="9" key="4">
    <citation type="submission" date="2016-11" db="EMBL/GenBank/DDBJ databases">
        <authorList>
            <person name="Varghese N."/>
            <person name="Submissions S."/>
        </authorList>
    </citation>
    <scope>NUCLEOTIDE SEQUENCE</scope>
    <source>
        <strain evidence="9">DSM 1682</strain>
    </source>
</reference>
<dbReference type="EMBL" id="FQUA01000003">
    <property type="protein sequence ID" value="SHE52705.1"/>
    <property type="molecule type" value="Genomic_DNA"/>
</dbReference>
<proteinExistence type="inferred from homology"/>
<dbReference type="KEGG" id="cpro:CPRO_26080"/>
<feature type="transmembrane region" description="Helical" evidence="6">
    <location>
        <begin position="185"/>
        <end position="204"/>
    </location>
</feature>
<keyword evidence="10" id="KW-1185">Reference proteome</keyword>
<feature type="transmembrane region" description="Helical" evidence="6">
    <location>
        <begin position="216"/>
        <end position="238"/>
    </location>
</feature>
<dbReference type="Pfam" id="PF00892">
    <property type="entry name" value="EamA"/>
    <property type="match status" value="2"/>
</dbReference>
<feature type="transmembrane region" description="Helical" evidence="6">
    <location>
        <begin position="245"/>
        <end position="265"/>
    </location>
</feature>
<evidence type="ECO:0000256" key="6">
    <source>
        <dbReference type="SAM" id="Phobius"/>
    </source>
</evidence>
<sequence length="301" mass="33563">MSQRQKGILCIILSSFSFAMMNLFVHMAGELPSIQKSFFRNFIAMLFALAILLKEKPVVSLDKESKRYLIYRSVFGTIGIVCNFYAVDHMLLSDASLLNKMSPFFSVLFAILFLKEKINLFQLFSIIFAFIGALFVIKPTGINLNTLPANLNTLPALVGLFGGICAGAAYTFVRAMGQRGVQGPVIVFFFSTFSCLVTLPYLVFQFHPMSLYQTVMLLLTGLAATGGQFGITAAYCYAPAKEISVFDYSQIPFAALLGFVFFGQIPDLYSWFGYFIICGTALAMFLYLNEHFHKSKEVLTK</sequence>